<evidence type="ECO:0000259" key="1">
    <source>
        <dbReference type="Pfam" id="PF01965"/>
    </source>
</evidence>
<reference evidence="2" key="1">
    <citation type="journal article" date="2014" name="Int. J. Syst. Evol. Microbiol.">
        <title>Complete genome of a new Firmicutes species belonging to the dominant human colonic microbiota ('Ruminococcus bicirculans') reveals two chromosomes and a selective capacity to utilize plant glucans.</title>
        <authorList>
            <consortium name="NISC Comparative Sequencing Program"/>
            <person name="Wegmann U."/>
            <person name="Louis P."/>
            <person name="Goesmann A."/>
            <person name="Henrissat B."/>
            <person name="Duncan S.H."/>
            <person name="Flint H.J."/>
        </authorList>
    </citation>
    <scope>NUCLEOTIDE SEQUENCE</scope>
    <source>
        <strain evidence="2">NBRC 103855</strain>
    </source>
</reference>
<dbReference type="PANTHER" id="PTHR43130">
    <property type="entry name" value="ARAC-FAMILY TRANSCRIPTIONAL REGULATOR"/>
    <property type="match status" value="1"/>
</dbReference>
<dbReference type="SUPFAM" id="SSF52317">
    <property type="entry name" value="Class I glutamine amidotransferase-like"/>
    <property type="match status" value="1"/>
</dbReference>
<name>A0ABQ5UAC8_9HYPH</name>
<sequence length="203" mass="22179">MSDATTRTSVAIVIFEDVEELDFIGPWEVFRMAGRMGAPVDTFTLGWPDTTIRCAEGLRVTADHTFDDAPHADIVIVPGGRGTRPLVSDTAFIDRLQPYMAAATWRTSVCTGAALIGKAGFLDGKRSTTHWNAFDFVRTAAPKAILLENQRFVHDGNVVTSAGISAGIDMSLWLVGHLFGEELARSTQRQMEYFPKPPYGNAT</sequence>
<comment type="caution">
    <text evidence="2">The sequence shown here is derived from an EMBL/GenBank/DDBJ whole genome shotgun (WGS) entry which is preliminary data.</text>
</comment>
<dbReference type="InterPro" id="IPR029062">
    <property type="entry name" value="Class_I_gatase-like"/>
</dbReference>
<dbReference type="Proteomes" id="UP001161406">
    <property type="component" value="Unassembled WGS sequence"/>
</dbReference>
<dbReference type="RefSeq" id="WP_284388517.1">
    <property type="nucleotide sequence ID" value="NZ_BSNG01000001.1"/>
</dbReference>
<reference evidence="2" key="2">
    <citation type="submission" date="2023-01" db="EMBL/GenBank/DDBJ databases">
        <title>Draft genome sequence of Devosia yakushimensis strain NBRC 103855.</title>
        <authorList>
            <person name="Sun Q."/>
            <person name="Mori K."/>
        </authorList>
    </citation>
    <scope>NUCLEOTIDE SEQUENCE</scope>
    <source>
        <strain evidence="2">NBRC 103855</strain>
    </source>
</reference>
<keyword evidence="3" id="KW-1185">Reference proteome</keyword>
<dbReference type="PANTHER" id="PTHR43130:SF3">
    <property type="entry name" value="HTH-TYPE TRANSCRIPTIONAL REGULATOR RV1931C"/>
    <property type="match status" value="1"/>
</dbReference>
<dbReference type="InterPro" id="IPR002818">
    <property type="entry name" value="DJ-1/PfpI"/>
</dbReference>
<evidence type="ECO:0000313" key="2">
    <source>
        <dbReference type="EMBL" id="GLQ09064.1"/>
    </source>
</evidence>
<dbReference type="EMBL" id="BSNG01000001">
    <property type="protein sequence ID" value="GLQ09064.1"/>
    <property type="molecule type" value="Genomic_DNA"/>
</dbReference>
<evidence type="ECO:0000313" key="3">
    <source>
        <dbReference type="Proteomes" id="UP001161406"/>
    </source>
</evidence>
<accession>A0ABQ5UAC8</accession>
<dbReference type="Pfam" id="PF01965">
    <property type="entry name" value="DJ-1_PfpI"/>
    <property type="match status" value="1"/>
</dbReference>
<gene>
    <name evidence="2" type="ORF">GCM10007913_09960</name>
</gene>
<proteinExistence type="predicted"/>
<dbReference type="Gene3D" id="3.40.50.880">
    <property type="match status" value="1"/>
</dbReference>
<dbReference type="InterPro" id="IPR052158">
    <property type="entry name" value="INH-QAR"/>
</dbReference>
<organism evidence="2 3">
    <name type="scientific">Devosia yakushimensis</name>
    <dbReference type="NCBI Taxonomy" id="470028"/>
    <lineage>
        <taxon>Bacteria</taxon>
        <taxon>Pseudomonadati</taxon>
        <taxon>Pseudomonadota</taxon>
        <taxon>Alphaproteobacteria</taxon>
        <taxon>Hyphomicrobiales</taxon>
        <taxon>Devosiaceae</taxon>
        <taxon>Devosia</taxon>
    </lineage>
</organism>
<dbReference type="CDD" id="cd03139">
    <property type="entry name" value="GATase1_PfpI_2"/>
    <property type="match status" value="1"/>
</dbReference>
<feature type="domain" description="DJ-1/PfpI" evidence="1">
    <location>
        <begin position="9"/>
        <end position="173"/>
    </location>
</feature>
<protein>
    <submittedName>
        <fullName evidence="2">AraC family transcriptional regulator</fullName>
    </submittedName>
</protein>